<dbReference type="EMBL" id="AZBU02000001">
    <property type="protein sequence ID" value="TMS34589.1"/>
    <property type="molecule type" value="Genomic_DNA"/>
</dbReference>
<sequence>MTPTDVGLFARFGLYIGIGVFASVANILILVVLWSKKEMRTTLVLFQALAIADLVNGISYIISGASRRVSLVSGIFHDFIHPSDCIRAVYPSVLMLGGMFFLLNFLAATMEKCLETLRNTEFPSEVNNELVKSCVSAKAIYVYPLS</sequence>
<keyword evidence="1" id="KW-1133">Transmembrane helix</keyword>
<evidence type="ECO:0008006" key="4">
    <source>
        <dbReference type="Google" id="ProtNLM"/>
    </source>
</evidence>
<proteinExistence type="predicted"/>
<evidence type="ECO:0000256" key="1">
    <source>
        <dbReference type="SAM" id="Phobius"/>
    </source>
</evidence>
<dbReference type="Proteomes" id="UP000298663">
    <property type="component" value="Chromosome X"/>
</dbReference>
<organism evidence="2 3">
    <name type="scientific">Steinernema carpocapsae</name>
    <name type="common">Entomopathogenic nematode</name>
    <dbReference type="NCBI Taxonomy" id="34508"/>
    <lineage>
        <taxon>Eukaryota</taxon>
        <taxon>Metazoa</taxon>
        <taxon>Ecdysozoa</taxon>
        <taxon>Nematoda</taxon>
        <taxon>Chromadorea</taxon>
        <taxon>Rhabditida</taxon>
        <taxon>Tylenchina</taxon>
        <taxon>Panagrolaimomorpha</taxon>
        <taxon>Strongyloidoidea</taxon>
        <taxon>Steinernematidae</taxon>
        <taxon>Steinernema</taxon>
    </lineage>
</organism>
<feature type="transmembrane region" description="Helical" evidence="1">
    <location>
        <begin position="88"/>
        <end position="108"/>
    </location>
</feature>
<accession>A0A4U8UPE0</accession>
<evidence type="ECO:0000313" key="2">
    <source>
        <dbReference type="EMBL" id="TMS34589.1"/>
    </source>
</evidence>
<evidence type="ECO:0000313" key="3">
    <source>
        <dbReference type="Proteomes" id="UP000298663"/>
    </source>
</evidence>
<feature type="transmembrane region" description="Helical" evidence="1">
    <location>
        <begin position="41"/>
        <end position="62"/>
    </location>
</feature>
<keyword evidence="3" id="KW-1185">Reference proteome</keyword>
<comment type="caution">
    <text evidence="2">The sequence shown here is derived from an EMBL/GenBank/DDBJ whole genome shotgun (WGS) entry which is preliminary data.</text>
</comment>
<name>A0A4U8UPE0_STECR</name>
<reference evidence="2 3" key="1">
    <citation type="journal article" date="2015" name="Genome Biol.">
        <title>Comparative genomics of Steinernema reveals deeply conserved gene regulatory networks.</title>
        <authorList>
            <person name="Dillman A.R."/>
            <person name="Macchietto M."/>
            <person name="Porter C.F."/>
            <person name="Rogers A."/>
            <person name="Williams B."/>
            <person name="Antoshechkin I."/>
            <person name="Lee M.M."/>
            <person name="Goodwin Z."/>
            <person name="Lu X."/>
            <person name="Lewis E.E."/>
            <person name="Goodrich-Blair H."/>
            <person name="Stock S.P."/>
            <person name="Adams B.J."/>
            <person name="Sternberg P.W."/>
            <person name="Mortazavi A."/>
        </authorList>
    </citation>
    <scope>NUCLEOTIDE SEQUENCE [LARGE SCALE GENOMIC DNA]</scope>
    <source>
        <strain evidence="2 3">ALL</strain>
    </source>
</reference>
<dbReference type="Gene3D" id="1.20.1070.10">
    <property type="entry name" value="Rhodopsin 7-helix transmembrane proteins"/>
    <property type="match status" value="1"/>
</dbReference>
<dbReference type="AlphaFoldDB" id="A0A4U8UPE0"/>
<feature type="transmembrane region" description="Helical" evidence="1">
    <location>
        <begin position="12"/>
        <end position="34"/>
    </location>
</feature>
<dbReference type="OrthoDB" id="5862307at2759"/>
<keyword evidence="1" id="KW-0812">Transmembrane</keyword>
<reference evidence="2 3" key="2">
    <citation type="journal article" date="2019" name="G3 (Bethesda)">
        <title>Hybrid Assembly of the Genome of the Entomopathogenic Nematode Steinernema carpocapsae Identifies the X-Chromosome.</title>
        <authorList>
            <person name="Serra L."/>
            <person name="Macchietto M."/>
            <person name="Macias-Munoz A."/>
            <person name="McGill C.J."/>
            <person name="Rodriguez I.M."/>
            <person name="Rodriguez B."/>
            <person name="Murad R."/>
            <person name="Mortazavi A."/>
        </authorList>
    </citation>
    <scope>NUCLEOTIDE SEQUENCE [LARGE SCALE GENOMIC DNA]</scope>
    <source>
        <strain evidence="2 3">ALL</strain>
    </source>
</reference>
<dbReference type="EMBL" id="CM016762">
    <property type="protein sequence ID" value="TMS34589.1"/>
    <property type="molecule type" value="Genomic_DNA"/>
</dbReference>
<gene>
    <name evidence="2" type="ORF">L596_002148</name>
</gene>
<protein>
    <recommendedName>
        <fullName evidence="4">G-protein coupled receptors family 1 profile domain-containing protein</fullName>
    </recommendedName>
</protein>
<keyword evidence="1" id="KW-0472">Membrane</keyword>